<gene>
    <name evidence="3" type="ORF">MVAC_27254</name>
</gene>
<dbReference type="AlphaFoldDB" id="K0UQM3"/>
<evidence type="ECO:0000256" key="1">
    <source>
        <dbReference type="SAM" id="MobiDB-lite"/>
    </source>
</evidence>
<organism evidence="3 4">
    <name type="scientific">Mycolicibacterium vaccae ATCC 25954</name>
    <dbReference type="NCBI Taxonomy" id="1194972"/>
    <lineage>
        <taxon>Bacteria</taxon>
        <taxon>Bacillati</taxon>
        <taxon>Actinomycetota</taxon>
        <taxon>Actinomycetes</taxon>
        <taxon>Mycobacteriales</taxon>
        <taxon>Mycobacteriaceae</taxon>
        <taxon>Mycolicibacterium</taxon>
    </lineage>
</organism>
<dbReference type="eggNOG" id="COG1403">
    <property type="taxonomic scope" value="Bacteria"/>
</dbReference>
<protein>
    <recommendedName>
        <fullName evidence="2">DUF222 domain-containing protein</fullName>
    </recommendedName>
</protein>
<evidence type="ECO:0000259" key="2">
    <source>
        <dbReference type="Pfam" id="PF02720"/>
    </source>
</evidence>
<reference evidence="3 4" key="1">
    <citation type="journal article" date="2012" name="J. Bacteriol.">
        <title>Complete Genome Sequence of Mycobacterium vaccae Type Strain ATCC 25954.</title>
        <authorList>
            <person name="Ho Y.S."/>
            <person name="Adroub S.A."/>
            <person name="Abadi M."/>
            <person name="Al Alwan B."/>
            <person name="Alkhateeb R."/>
            <person name="Gao G."/>
            <person name="Ragab A."/>
            <person name="Ali S."/>
            <person name="van Soolingen D."/>
            <person name="Bitter W."/>
            <person name="Pain A."/>
            <person name="Abdallah A.M."/>
        </authorList>
    </citation>
    <scope>NUCLEOTIDE SEQUENCE [LARGE SCALE GENOMIC DNA]</scope>
    <source>
        <strain evidence="3 4">ATCC 25954</strain>
    </source>
</reference>
<proteinExistence type="predicted"/>
<keyword evidence="4" id="KW-1185">Reference proteome</keyword>
<name>K0UQM3_MYCVA</name>
<feature type="domain" description="DUF222" evidence="2">
    <location>
        <begin position="24"/>
        <end position="273"/>
    </location>
</feature>
<sequence>MSSTTSSDTDEVVGQSERLECYFAELSELAGQRNAIDGRIAEIAAEIDAARLWGFTGVKSMEGLIAWKLGTSIRNAETIVAVARRLDEFPRCAGDLREGRLSLDQVGAIAEKAGAGSDAHYAELASHSTVAQLRTAIKQEPRPEPEPLPEPDPDAELDDDAEPVAESVPQPSISKRVEGEFTCWQIRLPALEAAIFDAALQSHQDGLIAQWQRDHPDHPDHPDRPEESGVGRAPLPTGGNAFMALVHAGWDVEAARRPHGQHTTVVVHVDVKDK</sequence>
<dbReference type="EMBL" id="ALQA01000097">
    <property type="protein sequence ID" value="EJZ04878.1"/>
    <property type="molecule type" value="Genomic_DNA"/>
</dbReference>
<feature type="compositionally biased region" description="Acidic residues" evidence="1">
    <location>
        <begin position="147"/>
        <end position="163"/>
    </location>
</feature>
<feature type="non-terminal residue" evidence="3">
    <location>
        <position position="274"/>
    </location>
</feature>
<evidence type="ECO:0000313" key="4">
    <source>
        <dbReference type="Proteomes" id="UP000006072"/>
    </source>
</evidence>
<feature type="region of interest" description="Disordered" evidence="1">
    <location>
        <begin position="212"/>
        <end position="237"/>
    </location>
</feature>
<comment type="caution">
    <text evidence="3">The sequence shown here is derived from an EMBL/GenBank/DDBJ whole genome shotgun (WGS) entry which is preliminary data.</text>
</comment>
<evidence type="ECO:0000313" key="3">
    <source>
        <dbReference type="EMBL" id="EJZ04878.1"/>
    </source>
</evidence>
<dbReference type="InterPro" id="IPR003870">
    <property type="entry name" value="DUF222"/>
</dbReference>
<accession>K0UQM3</accession>
<dbReference type="Pfam" id="PF02720">
    <property type="entry name" value="DUF222"/>
    <property type="match status" value="1"/>
</dbReference>
<feature type="compositionally biased region" description="Basic and acidic residues" evidence="1">
    <location>
        <begin position="212"/>
        <end position="229"/>
    </location>
</feature>
<dbReference type="HOGENOM" id="CLU_057500_1_0_11"/>
<dbReference type="Proteomes" id="UP000006072">
    <property type="component" value="Unassembled WGS sequence"/>
</dbReference>
<dbReference type="RefSeq" id="WP_003931172.1">
    <property type="nucleotide sequence ID" value="NZ_JH814692.1"/>
</dbReference>
<feature type="region of interest" description="Disordered" evidence="1">
    <location>
        <begin position="139"/>
        <end position="172"/>
    </location>
</feature>